<gene>
    <name evidence="2" type="ORF">JCM15548_13461</name>
</gene>
<dbReference type="Gene3D" id="3.40.30.10">
    <property type="entry name" value="Glutaredoxin"/>
    <property type="match status" value="1"/>
</dbReference>
<evidence type="ECO:0000313" key="2">
    <source>
        <dbReference type="EMBL" id="GAO31124.1"/>
    </source>
</evidence>
<sequence length="186" mass="21155">MRFKAVTFTIFVGLAFVSFMNGSTEPAIGVNVGDRAPKIESRLLDGSLFDSEALKGKMVLVDFWASYDAPSRIDNPRKKHILEQYRDSEFLNSDGFVVISVSLDRFKTPLYRTIERDGLQDFFHLCDLNGLESELAESFKVGDDFPNFLIDGEGRIVEKSSDIEKIANTLKRLESVDREHFAAYRR</sequence>
<name>A0A0E9M0U9_9BACT</name>
<organism evidence="2 3">
    <name type="scientific">Geofilum rubicundum JCM 15548</name>
    <dbReference type="NCBI Taxonomy" id="1236989"/>
    <lineage>
        <taxon>Bacteria</taxon>
        <taxon>Pseudomonadati</taxon>
        <taxon>Bacteroidota</taxon>
        <taxon>Bacteroidia</taxon>
        <taxon>Marinilabiliales</taxon>
        <taxon>Marinilabiliaceae</taxon>
        <taxon>Geofilum</taxon>
    </lineage>
</organism>
<comment type="caution">
    <text evidence="2">The sequence shown here is derived from an EMBL/GenBank/DDBJ whole genome shotgun (WGS) entry which is preliminary data.</text>
</comment>
<feature type="domain" description="Thioredoxin" evidence="1">
    <location>
        <begin position="30"/>
        <end position="182"/>
    </location>
</feature>
<dbReference type="SUPFAM" id="SSF52833">
    <property type="entry name" value="Thioredoxin-like"/>
    <property type="match status" value="1"/>
</dbReference>
<dbReference type="OrthoDB" id="1118748at2"/>
<dbReference type="InterPro" id="IPR036249">
    <property type="entry name" value="Thioredoxin-like_sf"/>
</dbReference>
<dbReference type="STRING" id="1236989.JCM15548_13461"/>
<dbReference type="EMBL" id="BAZW01000038">
    <property type="protein sequence ID" value="GAO31124.1"/>
    <property type="molecule type" value="Genomic_DNA"/>
</dbReference>
<dbReference type="RefSeq" id="WP_062126866.1">
    <property type="nucleotide sequence ID" value="NZ_BAZW01000038.1"/>
</dbReference>
<proteinExistence type="predicted"/>
<dbReference type="InterPro" id="IPR013766">
    <property type="entry name" value="Thioredoxin_domain"/>
</dbReference>
<dbReference type="Proteomes" id="UP000032900">
    <property type="component" value="Unassembled WGS sequence"/>
</dbReference>
<accession>A0A0E9M0U9</accession>
<evidence type="ECO:0000313" key="3">
    <source>
        <dbReference type="Proteomes" id="UP000032900"/>
    </source>
</evidence>
<evidence type="ECO:0000259" key="1">
    <source>
        <dbReference type="PROSITE" id="PS51352"/>
    </source>
</evidence>
<dbReference type="AlphaFoldDB" id="A0A0E9M0U9"/>
<dbReference type="PROSITE" id="PS51352">
    <property type="entry name" value="THIOREDOXIN_2"/>
    <property type="match status" value="1"/>
</dbReference>
<reference evidence="2 3" key="1">
    <citation type="journal article" date="2015" name="Microbes Environ.">
        <title>Distribution and evolution of nitrogen fixation genes in the phylum bacteroidetes.</title>
        <authorList>
            <person name="Inoue J."/>
            <person name="Oshima K."/>
            <person name="Suda W."/>
            <person name="Sakamoto M."/>
            <person name="Iino T."/>
            <person name="Noda S."/>
            <person name="Hongoh Y."/>
            <person name="Hattori M."/>
            <person name="Ohkuma M."/>
        </authorList>
    </citation>
    <scope>NUCLEOTIDE SEQUENCE [LARGE SCALE GENOMIC DNA]</scope>
    <source>
        <strain evidence="2">JCM 15548</strain>
    </source>
</reference>
<dbReference type="CDD" id="cd02966">
    <property type="entry name" value="TlpA_like_family"/>
    <property type="match status" value="1"/>
</dbReference>
<keyword evidence="3" id="KW-1185">Reference proteome</keyword>
<protein>
    <submittedName>
        <fullName evidence="2">Thiol:disulfide interchange protein</fullName>
    </submittedName>
</protein>